<evidence type="ECO:0000256" key="3">
    <source>
        <dbReference type="SAM" id="SignalP"/>
    </source>
</evidence>
<dbReference type="RefSeq" id="XP_012765064.1">
    <property type="nucleotide sequence ID" value="XM_012909610.1"/>
</dbReference>
<reference evidence="4" key="1">
    <citation type="submission" date="2014-01" db="EMBL/GenBank/DDBJ databases">
        <authorList>
            <person name="Aslett M."/>
        </authorList>
    </citation>
    <scope>NUCLEOTIDE SEQUENCE</scope>
    <source>
        <strain evidence="4">CDC</strain>
    </source>
</reference>
<feature type="chain" id="PRO_5015026723" evidence="3">
    <location>
        <begin position="23"/>
        <end position="441"/>
    </location>
</feature>
<evidence type="ECO:0000313" key="8">
    <source>
        <dbReference type="Proteomes" id="UP000076359"/>
    </source>
</evidence>
<dbReference type="KEGG" id="prei:PRSY57_1369700"/>
<name>A0A060RYC1_PLARE</name>
<keyword evidence="2" id="KW-1133">Transmembrane helix</keyword>
<keyword evidence="3" id="KW-0732">Signal</keyword>
<dbReference type="VEuPathDB" id="PlasmoDB:PRCDC_1369700"/>
<dbReference type="AlphaFoldDB" id="A0A060RYC1"/>
<evidence type="ECO:0000313" key="7">
    <source>
        <dbReference type="Proteomes" id="UP000027581"/>
    </source>
</evidence>
<evidence type="ECO:0000313" key="4">
    <source>
        <dbReference type="EMBL" id="CDO66481.1"/>
    </source>
</evidence>
<accession>A0A060RYC1</accession>
<dbReference type="EMBL" id="LT969574">
    <property type="protein sequence ID" value="SOV80406.1"/>
    <property type="molecule type" value="Genomic_DNA"/>
</dbReference>
<dbReference type="Proteomes" id="UP000076359">
    <property type="component" value="Chromosome 13"/>
</dbReference>
<dbReference type="EMBL" id="HG810774">
    <property type="protein sequence ID" value="CDO66481.1"/>
    <property type="molecule type" value="Genomic_DNA"/>
</dbReference>
<keyword evidence="2" id="KW-0812">Transmembrane</keyword>
<evidence type="ECO:0000313" key="5">
    <source>
        <dbReference type="EMBL" id="KYN95105.1"/>
    </source>
</evidence>
<feature type="compositionally biased region" description="Basic and acidic residues" evidence="1">
    <location>
        <begin position="163"/>
        <end position="178"/>
    </location>
</feature>
<dbReference type="EMBL" id="LVLA01000014">
    <property type="protein sequence ID" value="KYN95105.1"/>
    <property type="molecule type" value="Genomic_DNA"/>
</dbReference>
<feature type="transmembrane region" description="Helical" evidence="2">
    <location>
        <begin position="385"/>
        <end position="407"/>
    </location>
</feature>
<feature type="transmembrane region" description="Helical" evidence="2">
    <location>
        <begin position="355"/>
        <end position="373"/>
    </location>
</feature>
<gene>
    <name evidence="4" type="ORF">PRCDC_1369700</name>
    <name evidence="6" type="ORF">PRG01_1146100</name>
    <name evidence="5" type="ORF">PRSY57_1369700</name>
</gene>
<feature type="region of interest" description="Disordered" evidence="1">
    <location>
        <begin position="143"/>
        <end position="178"/>
    </location>
</feature>
<reference evidence="6 9" key="4">
    <citation type="submission" date="2016-09" db="EMBL/GenBank/DDBJ databases">
        <authorList>
            <consortium name="Pathogen Informatics"/>
        </authorList>
    </citation>
    <scope>NUCLEOTIDE SEQUENCE [LARGE SCALE GENOMIC DNA]</scope>
</reference>
<evidence type="ECO:0000313" key="6">
    <source>
        <dbReference type="EMBL" id="SOV80406.1"/>
    </source>
</evidence>
<proteinExistence type="predicted"/>
<dbReference type="Proteomes" id="UP000027581">
    <property type="component" value="Unassembled WGS sequence"/>
</dbReference>
<feature type="signal peptide" evidence="3">
    <location>
        <begin position="1"/>
        <end position="22"/>
    </location>
</feature>
<dbReference type="Proteomes" id="UP000240500">
    <property type="component" value="Chromosome 11"/>
</dbReference>
<evidence type="ECO:0000313" key="9">
    <source>
        <dbReference type="Proteomes" id="UP000240500"/>
    </source>
</evidence>
<dbReference type="OrthoDB" id="378312at2759"/>
<organism evidence="4 7">
    <name type="scientific">Plasmodium reichenowi</name>
    <dbReference type="NCBI Taxonomy" id="5854"/>
    <lineage>
        <taxon>Eukaryota</taxon>
        <taxon>Sar</taxon>
        <taxon>Alveolata</taxon>
        <taxon>Apicomplexa</taxon>
        <taxon>Aconoidasida</taxon>
        <taxon>Haemosporida</taxon>
        <taxon>Plasmodiidae</taxon>
        <taxon>Plasmodium</taxon>
        <taxon>Plasmodium (Laverania)</taxon>
    </lineage>
</organism>
<keyword evidence="2" id="KW-0472">Membrane</keyword>
<protein>
    <submittedName>
        <fullName evidence="5">Putative exported protein</fullName>
    </submittedName>
</protein>
<sequence length="441" mass="53491">MYFLYIHLFLFVLLLNIFLSSSHHIPPPKYGHNNKYSRSYVPISSTPIKPLPEYYTFEFIRDQLKHIKELKNEIIRNRLKNDELMNKIDIQDLMEKGKKKKSNVLKGTHEKYNKYKLLLDKEEEEKRKKNLLLLENDEENTEYLDEVEDKEEEKKNNKKKKYKTDDNQIKKDENTFHRRYKDIREKNKRLNDKEKLNQLNKKDSYKKYIKKELSEIKLLKDQIIQDKIEKSRLKTDKLIDYELTKLFLKEEKRQFELSDEYKEQQKREKAKMLKLKKRKEKYNRIKLSIEKSIKKQLRKIKLLIYKMLEKILDRDMWYKVFYCIYRITFIEIIFQKLDKWYDKAEVSVMKNETGGYAFLFSCLVGTIGLLYYASTLISLISPVAYIILLIFLAGFVLGTLFSIYFIITEKSPYAERKRSKRTAFIKSLYENNEDKKLDNSE</sequence>
<evidence type="ECO:0000256" key="2">
    <source>
        <dbReference type="SAM" id="Phobius"/>
    </source>
</evidence>
<evidence type="ECO:0000256" key="1">
    <source>
        <dbReference type="SAM" id="MobiDB-lite"/>
    </source>
</evidence>
<dbReference type="GeneID" id="24533266"/>
<reference evidence="4" key="2">
    <citation type="submission" date="2014-05" db="EMBL/GenBank/DDBJ databases">
        <title>The genome sequences of chimpanzee malaria parasites reveal the path to human adaptation.</title>
        <authorList>
            <person name="Otto T.D."/>
            <person name="Rayner J.C."/>
            <person name="Boehme U."/>
            <person name="Pain A."/>
            <person name="Spottiswoode N."/>
            <person name="Sanders M."/>
            <person name="Quail M."/>
            <person name="Ollomo B."/>
            <person name="Renaud F."/>
            <person name="Thomas A.W."/>
            <person name="Prugnolle F."/>
            <person name="Conway D.J."/>
            <person name="Newbold C."/>
            <person name="Berriman M."/>
        </authorList>
    </citation>
    <scope>NUCLEOTIDE SEQUENCE [LARGE SCALE GENOMIC DNA]</scope>
    <source>
        <strain evidence="4">CDC</strain>
    </source>
</reference>
<reference evidence="5 8" key="3">
    <citation type="journal article" date="2016" name="Nat. Commun.">
        <title>Genomes of cryptic chimpanzee Plasmodium species reveal key evolutionary events leading to human malaria.</title>
        <authorList>
            <person name="Sundararaman S.A."/>
            <person name="Plenderleith L.J."/>
            <person name="Liu W."/>
            <person name="Loy D.E."/>
            <person name="Learn G.H."/>
            <person name="Li Y."/>
            <person name="Shaw K.S."/>
            <person name="Ayouba A."/>
            <person name="Peeters M."/>
            <person name="Speede S."/>
            <person name="Shaw G.M."/>
            <person name="Bushman F.D."/>
            <person name="Brisson D."/>
            <person name="Rayner J.C."/>
            <person name="Sharp P.M."/>
            <person name="Hahn B.H."/>
        </authorList>
    </citation>
    <scope>NUCLEOTIDE SEQUENCE [LARGE SCALE GENOMIC DNA]</scope>
    <source>
        <strain evidence="5 8">SY57</strain>
    </source>
</reference>
<dbReference type="VEuPathDB" id="PlasmoDB:PRG01_1146100"/>
<keyword evidence="7" id="KW-1185">Reference proteome</keyword>